<organism evidence="1 2">
    <name type="scientific">Ruminococcus callidus ATCC 27760</name>
    <dbReference type="NCBI Taxonomy" id="411473"/>
    <lineage>
        <taxon>Bacteria</taxon>
        <taxon>Bacillati</taxon>
        <taxon>Bacillota</taxon>
        <taxon>Clostridia</taxon>
        <taxon>Eubacteriales</taxon>
        <taxon>Oscillospiraceae</taxon>
        <taxon>Ruminococcus</taxon>
    </lineage>
</organism>
<name>U2KG52_9FIRM</name>
<dbReference type="AlphaFoldDB" id="U2KG52"/>
<protein>
    <submittedName>
        <fullName evidence="1">Uncharacterized protein</fullName>
    </submittedName>
</protein>
<comment type="caution">
    <text evidence="1">The sequence shown here is derived from an EMBL/GenBank/DDBJ whole genome shotgun (WGS) entry which is preliminary data.</text>
</comment>
<reference evidence="1 2" key="1">
    <citation type="submission" date="2013-07" db="EMBL/GenBank/DDBJ databases">
        <authorList>
            <person name="Weinstock G."/>
            <person name="Sodergren E."/>
            <person name="Wylie T."/>
            <person name="Fulton L."/>
            <person name="Fulton R."/>
            <person name="Fronick C."/>
            <person name="O'Laughlin M."/>
            <person name="Godfrey J."/>
            <person name="Miner T."/>
            <person name="Herter B."/>
            <person name="Appelbaum E."/>
            <person name="Cordes M."/>
            <person name="Lek S."/>
            <person name="Wollam A."/>
            <person name="Pepin K.H."/>
            <person name="Palsikar V.B."/>
            <person name="Mitreva M."/>
            <person name="Wilson R.K."/>
        </authorList>
    </citation>
    <scope>NUCLEOTIDE SEQUENCE [LARGE SCALE GENOMIC DNA]</scope>
    <source>
        <strain evidence="1 2">ATCC 27760</strain>
    </source>
</reference>
<dbReference type="HOGENOM" id="CLU_3257397_0_0_9"/>
<evidence type="ECO:0000313" key="2">
    <source>
        <dbReference type="Proteomes" id="UP000016662"/>
    </source>
</evidence>
<accession>U2KG52</accession>
<proteinExistence type="predicted"/>
<keyword evidence="2" id="KW-1185">Reference proteome</keyword>
<dbReference type="STRING" id="411473.RUMCAL_02643"/>
<evidence type="ECO:0000313" key="1">
    <source>
        <dbReference type="EMBL" id="ERJ91232.1"/>
    </source>
</evidence>
<dbReference type="EMBL" id="AWVF01000323">
    <property type="protein sequence ID" value="ERJ91232.1"/>
    <property type="molecule type" value="Genomic_DNA"/>
</dbReference>
<dbReference type="Proteomes" id="UP000016662">
    <property type="component" value="Unassembled WGS sequence"/>
</dbReference>
<gene>
    <name evidence="1" type="ORF">RUMCAL_02643</name>
</gene>
<sequence>MWWRDSVESFTSVSGFTEESLSQPAAVSSAQGMPFGCLFKGA</sequence>